<sequence length="41" mass="4960">MVLVYWTNLVFGLTNEEFVHVKLNHIKFVFQTANRGVYHFF</sequence>
<name>A0A7W5ZFY6_9BACT</name>
<dbReference type="Proteomes" id="UP000541352">
    <property type="component" value="Unassembled WGS sequence"/>
</dbReference>
<dbReference type="EMBL" id="JACIBY010000001">
    <property type="protein sequence ID" value="MBB3836390.1"/>
    <property type="molecule type" value="Genomic_DNA"/>
</dbReference>
<proteinExistence type="predicted"/>
<protein>
    <submittedName>
        <fullName evidence="1">Uncharacterized protein</fullName>
    </submittedName>
</protein>
<keyword evidence="2" id="KW-1185">Reference proteome</keyword>
<comment type="caution">
    <text evidence="1">The sequence shown here is derived from an EMBL/GenBank/DDBJ whole genome shotgun (WGS) entry which is preliminary data.</text>
</comment>
<organism evidence="1 2">
    <name type="scientific">Runella defluvii</name>
    <dbReference type="NCBI Taxonomy" id="370973"/>
    <lineage>
        <taxon>Bacteria</taxon>
        <taxon>Pseudomonadati</taxon>
        <taxon>Bacteroidota</taxon>
        <taxon>Cytophagia</taxon>
        <taxon>Cytophagales</taxon>
        <taxon>Spirosomataceae</taxon>
        <taxon>Runella</taxon>
    </lineage>
</organism>
<reference evidence="1 2" key="1">
    <citation type="submission" date="2020-08" db="EMBL/GenBank/DDBJ databases">
        <title>Genomic Encyclopedia of Type Strains, Phase IV (KMG-IV): sequencing the most valuable type-strain genomes for metagenomic binning, comparative biology and taxonomic classification.</title>
        <authorList>
            <person name="Goeker M."/>
        </authorList>
    </citation>
    <scope>NUCLEOTIDE SEQUENCE [LARGE SCALE GENOMIC DNA]</scope>
    <source>
        <strain evidence="1 2">DSM 17976</strain>
    </source>
</reference>
<evidence type="ECO:0000313" key="1">
    <source>
        <dbReference type="EMBL" id="MBB3836390.1"/>
    </source>
</evidence>
<gene>
    <name evidence="1" type="ORF">FHS57_000372</name>
</gene>
<dbReference type="AlphaFoldDB" id="A0A7W5ZFY6"/>
<accession>A0A7W5ZFY6</accession>
<evidence type="ECO:0000313" key="2">
    <source>
        <dbReference type="Proteomes" id="UP000541352"/>
    </source>
</evidence>